<dbReference type="EMBL" id="PNIK01000072">
    <property type="protein sequence ID" value="PMP66622.1"/>
    <property type="molecule type" value="Genomic_DNA"/>
</dbReference>
<comment type="caution">
    <text evidence="2">The sequence shown here is derived from an EMBL/GenBank/DDBJ whole genome shotgun (WGS) entry which is preliminary data.</text>
</comment>
<evidence type="ECO:0000313" key="3">
    <source>
        <dbReference type="Proteomes" id="UP000235460"/>
    </source>
</evidence>
<dbReference type="PANTHER" id="PTHR43852">
    <property type="entry name" value="NUCLEOTIDYLTRANSFERASE"/>
    <property type="match status" value="1"/>
</dbReference>
<organism evidence="2 3">
    <name type="scientific">Thermodesulfobacterium geofontis</name>
    <dbReference type="NCBI Taxonomy" id="1295609"/>
    <lineage>
        <taxon>Bacteria</taxon>
        <taxon>Pseudomonadati</taxon>
        <taxon>Thermodesulfobacteriota</taxon>
        <taxon>Thermodesulfobacteria</taxon>
        <taxon>Thermodesulfobacteriales</taxon>
        <taxon>Thermodesulfobacteriaceae</taxon>
        <taxon>Thermodesulfobacterium</taxon>
    </lineage>
</organism>
<name>A0A2N7PMX0_9BACT</name>
<dbReference type="AlphaFoldDB" id="A0A2N7PMX0"/>
<protein>
    <recommendedName>
        <fullName evidence="1">Polymerase beta nucleotidyltransferase domain-containing protein</fullName>
    </recommendedName>
</protein>
<dbReference type="SUPFAM" id="SSF81301">
    <property type="entry name" value="Nucleotidyltransferase"/>
    <property type="match status" value="1"/>
</dbReference>
<evidence type="ECO:0000259" key="1">
    <source>
        <dbReference type="Pfam" id="PF18765"/>
    </source>
</evidence>
<evidence type="ECO:0000313" key="2">
    <source>
        <dbReference type="EMBL" id="PMP66622.1"/>
    </source>
</evidence>
<reference evidence="2 3" key="1">
    <citation type="submission" date="2018-01" db="EMBL/GenBank/DDBJ databases">
        <title>Metagenomic assembled genomes from two thermal pools in the Uzon Caldera, Kamchatka, Russia.</title>
        <authorList>
            <person name="Wilkins L."/>
            <person name="Ettinger C."/>
        </authorList>
    </citation>
    <scope>NUCLEOTIDE SEQUENCE [LARGE SCALE GENOMIC DNA]</scope>
    <source>
        <strain evidence="2">ZAV-08</strain>
    </source>
</reference>
<dbReference type="Proteomes" id="UP000235460">
    <property type="component" value="Unassembled WGS sequence"/>
</dbReference>
<dbReference type="Pfam" id="PF18765">
    <property type="entry name" value="Polbeta"/>
    <property type="match status" value="1"/>
</dbReference>
<dbReference type="PANTHER" id="PTHR43852:SF4">
    <property type="entry name" value="NUCLEOTIDYLTRANSFERASE"/>
    <property type="match status" value="1"/>
</dbReference>
<dbReference type="Gene3D" id="3.30.460.10">
    <property type="entry name" value="Beta Polymerase, domain 2"/>
    <property type="match status" value="1"/>
</dbReference>
<dbReference type="InterPro" id="IPR043519">
    <property type="entry name" value="NT_sf"/>
</dbReference>
<dbReference type="InterPro" id="IPR052930">
    <property type="entry name" value="TA_antitoxin_MntA"/>
</dbReference>
<dbReference type="CDD" id="cd05403">
    <property type="entry name" value="NT_KNTase_like"/>
    <property type="match status" value="1"/>
</dbReference>
<feature type="domain" description="Polymerase beta nucleotidyltransferase" evidence="1">
    <location>
        <begin position="2"/>
        <end position="106"/>
    </location>
</feature>
<dbReference type="InterPro" id="IPR041633">
    <property type="entry name" value="Polbeta"/>
</dbReference>
<gene>
    <name evidence="2" type="ORF">C0190_05255</name>
</gene>
<accession>A0A2N7PMX0</accession>
<sequence length="147" mass="17500">MEQLKNIAKKYGITLIYLFGSQAKNGVAYLYDRSYRVKKRSDLDIGVVFKNFPINAKEKIKIYEELYTDLALLFDPFEIDLIFLQEINPLLQLEAIKGFAIYVEDEIFQEDYEELVMKKAEDLRFKKREFDKEVLEARKDGYFEIEL</sequence>
<proteinExistence type="predicted"/>